<protein>
    <submittedName>
        <fullName evidence="2">Uncharacterized protein</fullName>
    </submittedName>
</protein>
<name>A0ABU6WL69_9FABA</name>
<feature type="region of interest" description="Disordered" evidence="1">
    <location>
        <begin position="62"/>
        <end position="100"/>
    </location>
</feature>
<reference evidence="2 3" key="1">
    <citation type="journal article" date="2023" name="Plants (Basel)">
        <title>Bridging the Gap: Combining Genomics and Transcriptomics Approaches to Understand Stylosanthes scabra, an Orphan Legume from the Brazilian Caatinga.</title>
        <authorList>
            <person name="Ferreira-Neto J.R.C."/>
            <person name="da Silva M.D."/>
            <person name="Binneck E."/>
            <person name="de Melo N.F."/>
            <person name="da Silva R.H."/>
            <person name="de Melo A.L.T.M."/>
            <person name="Pandolfi V."/>
            <person name="Bustamante F.O."/>
            <person name="Brasileiro-Vidal A.C."/>
            <person name="Benko-Iseppon A.M."/>
        </authorList>
    </citation>
    <scope>NUCLEOTIDE SEQUENCE [LARGE SCALE GENOMIC DNA]</scope>
    <source>
        <tissue evidence="2">Leaves</tissue>
    </source>
</reference>
<feature type="compositionally biased region" description="Low complexity" evidence="1">
    <location>
        <begin position="81"/>
        <end position="93"/>
    </location>
</feature>
<gene>
    <name evidence="2" type="ORF">PIB30_056831</name>
</gene>
<evidence type="ECO:0000313" key="3">
    <source>
        <dbReference type="Proteomes" id="UP001341840"/>
    </source>
</evidence>
<dbReference type="EMBL" id="JASCZI010181701">
    <property type="protein sequence ID" value="MED6185413.1"/>
    <property type="molecule type" value="Genomic_DNA"/>
</dbReference>
<comment type="caution">
    <text evidence="2">The sequence shown here is derived from an EMBL/GenBank/DDBJ whole genome shotgun (WGS) entry which is preliminary data.</text>
</comment>
<evidence type="ECO:0000313" key="2">
    <source>
        <dbReference type="EMBL" id="MED6185413.1"/>
    </source>
</evidence>
<sequence>MLSNLSGRFSEISKIGYRFLSSQPNRRPVWMLKQAIRVFHNPVSSPGPPVHATPLYIAEPSREGVEAEISSSDSDSDYLEESGSSSEGPNGDECIPDTPS</sequence>
<accession>A0ABU6WL69</accession>
<evidence type="ECO:0000256" key="1">
    <source>
        <dbReference type="SAM" id="MobiDB-lite"/>
    </source>
</evidence>
<keyword evidence="3" id="KW-1185">Reference proteome</keyword>
<dbReference type="Proteomes" id="UP001341840">
    <property type="component" value="Unassembled WGS sequence"/>
</dbReference>
<feature type="non-terminal residue" evidence="2">
    <location>
        <position position="100"/>
    </location>
</feature>
<proteinExistence type="predicted"/>
<organism evidence="2 3">
    <name type="scientific">Stylosanthes scabra</name>
    <dbReference type="NCBI Taxonomy" id="79078"/>
    <lineage>
        <taxon>Eukaryota</taxon>
        <taxon>Viridiplantae</taxon>
        <taxon>Streptophyta</taxon>
        <taxon>Embryophyta</taxon>
        <taxon>Tracheophyta</taxon>
        <taxon>Spermatophyta</taxon>
        <taxon>Magnoliopsida</taxon>
        <taxon>eudicotyledons</taxon>
        <taxon>Gunneridae</taxon>
        <taxon>Pentapetalae</taxon>
        <taxon>rosids</taxon>
        <taxon>fabids</taxon>
        <taxon>Fabales</taxon>
        <taxon>Fabaceae</taxon>
        <taxon>Papilionoideae</taxon>
        <taxon>50 kb inversion clade</taxon>
        <taxon>dalbergioids sensu lato</taxon>
        <taxon>Dalbergieae</taxon>
        <taxon>Pterocarpus clade</taxon>
        <taxon>Stylosanthes</taxon>
    </lineage>
</organism>